<evidence type="ECO:0000256" key="1">
    <source>
        <dbReference type="ARBA" id="ARBA00004496"/>
    </source>
</evidence>
<dbReference type="SUPFAM" id="SSF52799">
    <property type="entry name" value="(Phosphotyrosine protein) phosphatases II"/>
    <property type="match status" value="1"/>
</dbReference>
<dbReference type="GO" id="GO:0016791">
    <property type="term" value="F:phosphatase activity"/>
    <property type="evidence" value="ECO:0007669"/>
    <property type="project" value="InterPro"/>
</dbReference>
<dbReference type="InterPro" id="IPR020428">
    <property type="entry name" value="PFA-DSPs"/>
</dbReference>
<keyword evidence="13" id="KW-1185">Reference proteome</keyword>
<dbReference type="Gene3D" id="3.90.190.10">
    <property type="entry name" value="Protein tyrosine phosphatase superfamily"/>
    <property type="match status" value="1"/>
</dbReference>
<keyword evidence="4" id="KW-0378">Hydrolase</keyword>
<reference evidence="12 13" key="1">
    <citation type="submission" date="2019-04" db="EMBL/GenBank/DDBJ databases">
        <title>Friends and foes A comparative genomics study of 23 Aspergillus species from section Flavi.</title>
        <authorList>
            <consortium name="DOE Joint Genome Institute"/>
            <person name="Kjaerbolling I."/>
            <person name="Vesth T."/>
            <person name="Frisvad J.C."/>
            <person name="Nybo J.L."/>
            <person name="Theobald S."/>
            <person name="Kildgaard S."/>
            <person name="Isbrandt T."/>
            <person name="Kuo A."/>
            <person name="Sato A."/>
            <person name="Lyhne E.K."/>
            <person name="Kogle M.E."/>
            <person name="Wiebenga A."/>
            <person name="Kun R.S."/>
            <person name="Lubbers R.J."/>
            <person name="Makela M.R."/>
            <person name="Barry K."/>
            <person name="Chovatia M."/>
            <person name="Clum A."/>
            <person name="Daum C."/>
            <person name="Haridas S."/>
            <person name="He G."/>
            <person name="LaButti K."/>
            <person name="Lipzen A."/>
            <person name="Mondo S."/>
            <person name="Riley R."/>
            <person name="Salamov A."/>
            <person name="Simmons B.A."/>
            <person name="Magnuson J.K."/>
            <person name="Henrissat B."/>
            <person name="Mortensen U.H."/>
            <person name="Larsen T.O."/>
            <person name="Devries R.P."/>
            <person name="Grigoriev I.V."/>
            <person name="Machida M."/>
            <person name="Baker S.E."/>
            <person name="Andersen M.R."/>
        </authorList>
    </citation>
    <scope>NUCLEOTIDE SEQUENCE [LARGE SCALE GENOMIC DNA]</scope>
    <source>
        <strain evidence="12 13">IBT 18842</strain>
    </source>
</reference>
<accession>A0A5N6TK39</accession>
<dbReference type="InterPro" id="IPR004861">
    <property type="entry name" value="Siw14-like"/>
</dbReference>
<evidence type="ECO:0000256" key="2">
    <source>
        <dbReference type="ARBA" id="ARBA00012527"/>
    </source>
</evidence>
<evidence type="ECO:0000256" key="8">
    <source>
        <dbReference type="ARBA" id="ARBA00047927"/>
    </source>
</evidence>
<dbReference type="InterPro" id="IPR020422">
    <property type="entry name" value="TYR_PHOSPHATASE_DUAL_dom"/>
</dbReference>
<dbReference type="InterPro" id="IPR000387">
    <property type="entry name" value="Tyr_Pase_dom"/>
</dbReference>
<evidence type="ECO:0000259" key="11">
    <source>
        <dbReference type="PROSITE" id="PS50056"/>
    </source>
</evidence>
<evidence type="ECO:0000313" key="12">
    <source>
        <dbReference type="EMBL" id="KAE8146702.1"/>
    </source>
</evidence>
<comment type="catalytic activity">
    <reaction evidence="8">
        <text>1,5-bis(diphospho)-1D-myo-inositol 2,3,4,6-tetrakisphosphate + H2O = 1-diphospho-1D-myo-inositol 2,3,4,5,6-pentakisphosphate + phosphate + 2 H(+)</text>
        <dbReference type="Rhea" id="RHEA:79699"/>
        <dbReference type="ChEBI" id="CHEBI:15377"/>
        <dbReference type="ChEBI" id="CHEBI:15378"/>
        <dbReference type="ChEBI" id="CHEBI:43474"/>
        <dbReference type="ChEBI" id="CHEBI:74946"/>
        <dbReference type="ChEBI" id="CHEBI:77983"/>
        <dbReference type="EC" id="3.6.1.52"/>
    </reaction>
    <physiologicalReaction direction="left-to-right" evidence="8">
        <dbReference type="Rhea" id="RHEA:79700"/>
    </physiologicalReaction>
</comment>
<dbReference type="PANTHER" id="PTHR31126">
    <property type="entry name" value="TYROSINE-PROTEIN PHOSPHATASE"/>
    <property type="match status" value="1"/>
</dbReference>
<feature type="domain" description="Tyrosine specific protein phosphatases" evidence="11">
    <location>
        <begin position="119"/>
        <end position="190"/>
    </location>
</feature>
<dbReference type="GO" id="GO:0005737">
    <property type="term" value="C:cytoplasm"/>
    <property type="evidence" value="ECO:0007669"/>
    <property type="project" value="UniProtKB-SubCell"/>
</dbReference>
<dbReference type="PROSITE" id="PS50056">
    <property type="entry name" value="TYR_PHOSPHATASE_2"/>
    <property type="match status" value="1"/>
</dbReference>
<evidence type="ECO:0000256" key="6">
    <source>
        <dbReference type="ARBA" id="ARBA00047342"/>
    </source>
</evidence>
<comment type="subcellular location">
    <subcellularLocation>
        <location evidence="1">Cytoplasm</location>
    </subcellularLocation>
</comment>
<evidence type="ECO:0000256" key="7">
    <source>
        <dbReference type="ARBA" id="ARBA00047562"/>
    </source>
</evidence>
<dbReference type="FunFam" id="3.90.190.10:FF:000035">
    <property type="entry name" value="Tyrosine phosphatase, putative"/>
    <property type="match status" value="1"/>
</dbReference>
<dbReference type="Proteomes" id="UP000325780">
    <property type="component" value="Unassembled WGS sequence"/>
</dbReference>
<feature type="domain" description="Tyrosine-protein phosphatase" evidence="10">
    <location>
        <begin position="49"/>
        <end position="198"/>
    </location>
</feature>
<protein>
    <recommendedName>
        <fullName evidence="2">diphosphoinositol-polyphosphate diphosphatase</fullName>
        <ecNumber evidence="2">3.6.1.52</ecNumber>
    </recommendedName>
</protein>
<comment type="catalytic activity">
    <reaction evidence="6">
        <text>5-diphospho-1D-myo-inositol 1,2,3,4,6-pentakisphosphate + H2O = 1D-myo-inositol hexakisphosphate + phosphate + H(+)</text>
        <dbReference type="Rhea" id="RHEA:22384"/>
        <dbReference type="ChEBI" id="CHEBI:15377"/>
        <dbReference type="ChEBI" id="CHEBI:15378"/>
        <dbReference type="ChEBI" id="CHEBI:43474"/>
        <dbReference type="ChEBI" id="CHEBI:58130"/>
        <dbReference type="ChEBI" id="CHEBI:58628"/>
        <dbReference type="EC" id="3.6.1.52"/>
    </reaction>
    <physiologicalReaction direction="left-to-right" evidence="6">
        <dbReference type="Rhea" id="RHEA:22385"/>
    </physiologicalReaction>
</comment>
<dbReference type="InterPro" id="IPR029021">
    <property type="entry name" value="Prot-tyrosine_phosphatase-like"/>
</dbReference>
<keyword evidence="3" id="KW-0963">Cytoplasm</keyword>
<gene>
    <name evidence="12" type="ORF">BDV25DRAFT_46753</name>
</gene>
<name>A0A5N6TK39_ASPAV</name>
<evidence type="ECO:0000256" key="3">
    <source>
        <dbReference type="ARBA" id="ARBA00022490"/>
    </source>
</evidence>
<evidence type="ECO:0000256" key="4">
    <source>
        <dbReference type="ARBA" id="ARBA00022801"/>
    </source>
</evidence>
<dbReference type="PRINTS" id="PR01911">
    <property type="entry name" value="PFDSPHPHTASE"/>
</dbReference>
<evidence type="ECO:0000259" key="10">
    <source>
        <dbReference type="PROSITE" id="PS50054"/>
    </source>
</evidence>
<dbReference type="GO" id="GO:0052840">
    <property type="term" value="F:inositol diphosphate tetrakisphosphate diphosphatase activity"/>
    <property type="evidence" value="ECO:0007669"/>
    <property type="project" value="TreeGrafter"/>
</dbReference>
<dbReference type="OrthoDB" id="6375174at2759"/>
<comment type="catalytic activity">
    <reaction evidence="7">
        <text>3,5-bis(diphospho)-1D-myo-inositol 1,2,4,6-tetrakisphosphate + H2O = 3-diphospho-1D-myo-inositol 1,2,4,5,6-pentakisphosphate + phosphate + 2 H(+)</text>
        <dbReference type="Rhea" id="RHEA:56312"/>
        <dbReference type="ChEBI" id="CHEBI:15377"/>
        <dbReference type="ChEBI" id="CHEBI:15378"/>
        <dbReference type="ChEBI" id="CHEBI:43474"/>
        <dbReference type="ChEBI" id="CHEBI:140372"/>
        <dbReference type="ChEBI" id="CHEBI:140374"/>
        <dbReference type="EC" id="3.6.1.52"/>
    </reaction>
    <physiologicalReaction direction="left-to-right" evidence="7">
        <dbReference type="Rhea" id="RHEA:56313"/>
    </physiologicalReaction>
</comment>
<comment type="catalytic activity">
    <reaction evidence="9">
        <text>6-diphospho-1D-myo-inositol pentakisphosphate + H2O = 1D-myo-inositol hexakisphosphate + phosphate + H(+)</text>
        <dbReference type="Rhea" id="RHEA:79703"/>
        <dbReference type="ChEBI" id="CHEBI:15377"/>
        <dbReference type="ChEBI" id="CHEBI:15378"/>
        <dbReference type="ChEBI" id="CHEBI:43474"/>
        <dbReference type="ChEBI" id="CHEBI:58130"/>
        <dbReference type="ChEBI" id="CHEBI:230534"/>
        <dbReference type="EC" id="3.6.1.52"/>
    </reaction>
    <physiologicalReaction direction="left-to-right" evidence="9">
        <dbReference type="Rhea" id="RHEA:79704"/>
    </physiologicalReaction>
</comment>
<evidence type="ECO:0000256" key="9">
    <source>
        <dbReference type="ARBA" id="ARBA00048424"/>
    </source>
</evidence>
<dbReference type="PROSITE" id="PS00383">
    <property type="entry name" value="TYR_PHOSPHATASE_1"/>
    <property type="match status" value="1"/>
</dbReference>
<dbReference type="PANTHER" id="PTHR31126:SF48">
    <property type="entry name" value="INOSITOL PHOSPHATASE SIW14"/>
    <property type="match status" value="1"/>
</dbReference>
<organism evidence="12 13">
    <name type="scientific">Aspergillus avenaceus</name>
    <dbReference type="NCBI Taxonomy" id="36643"/>
    <lineage>
        <taxon>Eukaryota</taxon>
        <taxon>Fungi</taxon>
        <taxon>Dikarya</taxon>
        <taxon>Ascomycota</taxon>
        <taxon>Pezizomycotina</taxon>
        <taxon>Eurotiomycetes</taxon>
        <taxon>Eurotiomycetidae</taxon>
        <taxon>Eurotiales</taxon>
        <taxon>Aspergillaceae</taxon>
        <taxon>Aspergillus</taxon>
        <taxon>Aspergillus subgen. Circumdati</taxon>
    </lineage>
</organism>
<dbReference type="EC" id="3.6.1.52" evidence="2"/>
<evidence type="ECO:0000313" key="13">
    <source>
        <dbReference type="Proteomes" id="UP000325780"/>
    </source>
</evidence>
<proteinExistence type="inferred from homology"/>
<dbReference type="EMBL" id="ML742247">
    <property type="protein sequence ID" value="KAE8146702.1"/>
    <property type="molecule type" value="Genomic_DNA"/>
</dbReference>
<sequence>MANMAMILPLTQKATDSPFSGQTSCVVERSHLKDLATESDLMQLELPPNFGEVVKGIYRSAFPSPRHLPALKSLGLRTIITLVEEPYEASHLDFLKENRIAHLRIIVQPNKDLAEKTPDHVINGILEILLDKANHPVLIHCNKGKHRTGCVVACFRKVQGWKSRDIQEEYLSYSRLKSRVADLQFIEQYDASTLDLLAECSGVKSWTSTSDYRHQEPGRTRYIHDSS</sequence>
<dbReference type="InterPro" id="IPR016130">
    <property type="entry name" value="Tyr_Pase_AS"/>
</dbReference>
<comment type="similarity">
    <text evidence="5">Belongs to the protein-tyrosine phosphatase family. Atypical dual-specificity phosphatase Siw14-like subfamily.</text>
</comment>
<evidence type="ECO:0000256" key="5">
    <source>
        <dbReference type="ARBA" id="ARBA00044949"/>
    </source>
</evidence>
<dbReference type="AlphaFoldDB" id="A0A5N6TK39"/>
<dbReference type="PROSITE" id="PS50054">
    <property type="entry name" value="TYR_PHOSPHATASE_DUAL"/>
    <property type="match status" value="1"/>
</dbReference>
<dbReference type="Pfam" id="PF03162">
    <property type="entry name" value="Y_phosphatase2"/>
    <property type="match status" value="1"/>
</dbReference>